<sequence length="94" mass="10934">MSLLGVMMMLSVLFCFSPGGWRDPFAWWFPESLSLRHTRTMLWLLSPLLDMTETMWWMLNRMVLLGGWMAGDVMSMAMDDQREVAVAKHLSEMS</sequence>
<feature type="signal peptide" evidence="1">
    <location>
        <begin position="1"/>
        <end position="22"/>
    </location>
</feature>
<evidence type="ECO:0008006" key="4">
    <source>
        <dbReference type="Google" id="ProtNLM"/>
    </source>
</evidence>
<organism evidence="2 3">
    <name type="scientific">Tolypocladium ophioglossoides (strain CBS 100239)</name>
    <name type="common">Snaketongue truffleclub</name>
    <name type="synonym">Elaphocordyceps ophioglossoides</name>
    <dbReference type="NCBI Taxonomy" id="1163406"/>
    <lineage>
        <taxon>Eukaryota</taxon>
        <taxon>Fungi</taxon>
        <taxon>Dikarya</taxon>
        <taxon>Ascomycota</taxon>
        <taxon>Pezizomycotina</taxon>
        <taxon>Sordariomycetes</taxon>
        <taxon>Hypocreomycetidae</taxon>
        <taxon>Hypocreales</taxon>
        <taxon>Ophiocordycipitaceae</taxon>
        <taxon>Tolypocladium</taxon>
    </lineage>
</organism>
<accession>A0A0L0N685</accession>
<name>A0A0L0N685_TOLOC</name>
<dbReference type="OrthoDB" id="5057786at2759"/>
<gene>
    <name evidence="2" type="ORF">TOPH_05924</name>
</gene>
<evidence type="ECO:0000313" key="3">
    <source>
        <dbReference type="Proteomes" id="UP000036947"/>
    </source>
</evidence>
<proteinExistence type="predicted"/>
<dbReference type="Proteomes" id="UP000036947">
    <property type="component" value="Unassembled WGS sequence"/>
</dbReference>
<keyword evidence="3" id="KW-1185">Reference proteome</keyword>
<reference evidence="2 3" key="1">
    <citation type="journal article" date="2015" name="BMC Genomics">
        <title>The genome of the truffle-parasite Tolypocladium ophioglossoides and the evolution of antifungal peptaibiotics.</title>
        <authorList>
            <person name="Quandt C.A."/>
            <person name="Bushley K.E."/>
            <person name="Spatafora J.W."/>
        </authorList>
    </citation>
    <scope>NUCLEOTIDE SEQUENCE [LARGE SCALE GENOMIC DNA]</scope>
    <source>
        <strain evidence="2 3">CBS 100239</strain>
    </source>
</reference>
<protein>
    <recommendedName>
        <fullName evidence="4">Secreted protein</fullName>
    </recommendedName>
</protein>
<feature type="chain" id="PRO_5005544851" description="Secreted protein" evidence="1">
    <location>
        <begin position="23"/>
        <end position="94"/>
    </location>
</feature>
<dbReference type="EMBL" id="LFRF01000018">
    <property type="protein sequence ID" value="KND89511.1"/>
    <property type="molecule type" value="Genomic_DNA"/>
</dbReference>
<comment type="caution">
    <text evidence="2">The sequence shown here is derived from an EMBL/GenBank/DDBJ whole genome shotgun (WGS) entry which is preliminary data.</text>
</comment>
<keyword evidence="1" id="KW-0732">Signal</keyword>
<dbReference type="AlphaFoldDB" id="A0A0L0N685"/>
<evidence type="ECO:0000313" key="2">
    <source>
        <dbReference type="EMBL" id="KND89511.1"/>
    </source>
</evidence>
<evidence type="ECO:0000256" key="1">
    <source>
        <dbReference type="SAM" id="SignalP"/>
    </source>
</evidence>